<dbReference type="Proteomes" id="UP000268007">
    <property type="component" value="Unassembled WGS sequence"/>
</dbReference>
<dbReference type="AlphaFoldDB" id="A0A495IXA1"/>
<dbReference type="RefSeq" id="WP_121196489.1">
    <property type="nucleotide sequence ID" value="NZ_RBKU01000001.1"/>
</dbReference>
<protein>
    <recommendedName>
        <fullName evidence="3">DnaJ-like protein</fullName>
    </recommendedName>
</protein>
<dbReference type="SUPFAM" id="SSF46565">
    <property type="entry name" value="Chaperone J-domain"/>
    <property type="match status" value="1"/>
</dbReference>
<comment type="caution">
    <text evidence="1">The sequence shown here is derived from an EMBL/GenBank/DDBJ whole genome shotgun (WGS) entry which is preliminary data.</text>
</comment>
<dbReference type="InterPro" id="IPR036869">
    <property type="entry name" value="J_dom_sf"/>
</dbReference>
<reference evidence="1 2" key="1">
    <citation type="submission" date="2018-10" db="EMBL/GenBank/DDBJ databases">
        <title>Genomic Encyclopedia of Archaeal and Bacterial Type Strains, Phase II (KMG-II): from individual species to whole genera.</title>
        <authorList>
            <person name="Goeker M."/>
        </authorList>
    </citation>
    <scope>NUCLEOTIDE SEQUENCE [LARGE SCALE GENOMIC DNA]</scope>
    <source>
        <strain evidence="1 2">DSM 18602</strain>
    </source>
</reference>
<gene>
    <name evidence="1" type="ORF">BDD43_0806</name>
</gene>
<dbReference type="EMBL" id="RBKU01000001">
    <property type="protein sequence ID" value="RKR80674.1"/>
    <property type="molecule type" value="Genomic_DNA"/>
</dbReference>
<accession>A0A495IXA1</accession>
<organism evidence="1 2">
    <name type="scientific">Mucilaginibacter gracilis</name>
    <dbReference type="NCBI Taxonomy" id="423350"/>
    <lineage>
        <taxon>Bacteria</taxon>
        <taxon>Pseudomonadati</taxon>
        <taxon>Bacteroidota</taxon>
        <taxon>Sphingobacteriia</taxon>
        <taxon>Sphingobacteriales</taxon>
        <taxon>Sphingobacteriaceae</taxon>
        <taxon>Mucilaginibacter</taxon>
    </lineage>
</organism>
<dbReference type="Gene3D" id="1.10.287.110">
    <property type="entry name" value="DnaJ domain"/>
    <property type="match status" value="1"/>
</dbReference>
<evidence type="ECO:0000313" key="2">
    <source>
        <dbReference type="Proteomes" id="UP000268007"/>
    </source>
</evidence>
<dbReference type="CDD" id="cd06257">
    <property type="entry name" value="DnaJ"/>
    <property type="match status" value="1"/>
</dbReference>
<evidence type="ECO:0000313" key="1">
    <source>
        <dbReference type="EMBL" id="RKR80674.1"/>
    </source>
</evidence>
<dbReference type="OrthoDB" id="9775658at2"/>
<evidence type="ECO:0008006" key="3">
    <source>
        <dbReference type="Google" id="ProtNLM"/>
    </source>
</evidence>
<dbReference type="InterPro" id="IPR001623">
    <property type="entry name" value="DnaJ_domain"/>
</dbReference>
<name>A0A495IXA1_9SPHI</name>
<sequence>MKFFNECSTLDEVKATYKKLAMQFHPDRGGDTATMQEINREYAYASAKVIKGANLSQEETEHEIRFSEEYRKIIEQIIHLPGILIELVGLWIWVTGDTRPVKAELKAAGLFYASKKQAWYYRSADLKEFRGGKKSLDEIRNKYGSEVVNNNKRNTRYAINQSR</sequence>
<keyword evidence="2" id="KW-1185">Reference proteome</keyword>
<proteinExistence type="predicted"/>